<dbReference type="InterPro" id="IPR001138">
    <property type="entry name" value="Zn2Cys6_DnaBD"/>
</dbReference>
<dbReference type="STRING" id="2082308.A0A2K1QHU9"/>
<dbReference type="InParanoid" id="A0A2K1QHU9"/>
<keyword evidence="4" id="KW-0539">Nucleus</keyword>
<dbReference type="OrthoDB" id="1919336at2759"/>
<evidence type="ECO:0000256" key="1">
    <source>
        <dbReference type="ARBA" id="ARBA00023015"/>
    </source>
</evidence>
<gene>
    <name evidence="7" type="ORF">CAC42_1750</name>
</gene>
<feature type="compositionally biased region" description="Low complexity" evidence="5">
    <location>
        <begin position="117"/>
        <end position="139"/>
    </location>
</feature>
<evidence type="ECO:0000256" key="2">
    <source>
        <dbReference type="ARBA" id="ARBA00023125"/>
    </source>
</evidence>
<keyword evidence="1" id="KW-0805">Transcription regulation</keyword>
<dbReference type="InterPro" id="IPR036864">
    <property type="entry name" value="Zn2-C6_fun-type_DNA-bd_sf"/>
</dbReference>
<evidence type="ECO:0000313" key="8">
    <source>
        <dbReference type="Proteomes" id="UP000243797"/>
    </source>
</evidence>
<evidence type="ECO:0000256" key="3">
    <source>
        <dbReference type="ARBA" id="ARBA00023163"/>
    </source>
</evidence>
<feature type="domain" description="Zn(2)-C6 fungal-type" evidence="6">
    <location>
        <begin position="31"/>
        <end position="61"/>
    </location>
</feature>
<dbReference type="Pfam" id="PF00172">
    <property type="entry name" value="Zn_clus"/>
    <property type="match status" value="1"/>
</dbReference>
<dbReference type="PROSITE" id="PS00463">
    <property type="entry name" value="ZN2_CY6_FUNGAL_1"/>
    <property type="match status" value="1"/>
</dbReference>
<feature type="region of interest" description="Disordered" evidence="5">
    <location>
        <begin position="710"/>
        <end position="731"/>
    </location>
</feature>
<keyword evidence="3" id="KW-0804">Transcription</keyword>
<reference evidence="7 8" key="1">
    <citation type="submission" date="2017-06" db="EMBL/GenBank/DDBJ databases">
        <title>Draft genome sequence of a variant of Elsinoe murrayae.</title>
        <authorList>
            <person name="Cheng Q."/>
        </authorList>
    </citation>
    <scope>NUCLEOTIDE SEQUENCE [LARGE SCALE GENOMIC DNA]</scope>
    <source>
        <strain evidence="7 8">CQ-2017a</strain>
    </source>
</reference>
<dbReference type="EMBL" id="NKHZ01000082">
    <property type="protein sequence ID" value="PNS14728.1"/>
    <property type="molecule type" value="Genomic_DNA"/>
</dbReference>
<proteinExistence type="predicted"/>
<sequence length="765" mass="84816">MPKSISTSSHQASGVACKSDRSTKRIVIDIACIECRRRKKKCDGVKPCCSLCVDTGRACTYPVDSATAIRKDNKRLRDDLSALEAIFQLIRGASAEDAAVLVREIQSGRELHDIALPETCPSSEPTSGSSTYSDKSSQSPAVKRRKLSHLKQSGVSSGVASDSSASTPSTSLCDSVRSGPTPQPPDTRQVFVQFVSTYRGVIADAMAKFNGLNGNIFYTYTQQQVQDLCETLSRTSPDQVDNVTLCEICSIAAVAGHFSRDKIDASMLDLYYSVAKQTLDDCIVTRPLRAMKVACLLSMYNIVVKATAALAFVHIGLSITKYQGLERKQRPDWWDEMEWIDAKKVSRSLFFVKGWMEAALGFTFAPLPVVDPLTTEDVFSDPFCTELETEDFFQREMTKISVQKAEIMRIASSDDITAAKLVQLRRKLHLWYDRLPTSMHLANLLTAKLTPKSRMTLMYMHLYHLGAVMLLQRKVFSQAFTDSHTDNQDHWRSADALQLVKEGFIAGRQGARILSLMQDEDRGLSRQCWIVIFHAFITATTALFCTFQRINTGQSPAHWFEDAYLARRAFRALLICAEVDTVARELQARLEPYLSLLHSIEVAQAQSALPCTAPTQVFTSDPFFDASPEEFAFTLVLPRGQDAAHLASRDLADLICEPTSNKSSRSTHLASEVSGQKDTCFKQSHINLDEVGIGAHVEWDWFALNSQKPQQAGSRSLPPDSRSFGSFQAGSQPCGWLSERSTKDYLEGATTLEPLSSPEATAYIT</sequence>
<keyword evidence="8" id="KW-1185">Reference proteome</keyword>
<dbReference type="SMART" id="SM00066">
    <property type="entry name" value="GAL4"/>
    <property type="match status" value="1"/>
</dbReference>
<dbReference type="CDD" id="cd12148">
    <property type="entry name" value="fungal_TF_MHR"/>
    <property type="match status" value="1"/>
</dbReference>
<dbReference type="InterPro" id="IPR051127">
    <property type="entry name" value="Fungal_SecMet_Regulators"/>
</dbReference>
<name>A0A2K1QHU9_9PEZI</name>
<dbReference type="PANTHER" id="PTHR47424:SF3">
    <property type="entry name" value="REGULATORY PROTEIN GAL4"/>
    <property type="match status" value="1"/>
</dbReference>
<dbReference type="AlphaFoldDB" id="A0A2K1QHU9"/>
<dbReference type="GO" id="GO:0008270">
    <property type="term" value="F:zinc ion binding"/>
    <property type="evidence" value="ECO:0007669"/>
    <property type="project" value="InterPro"/>
</dbReference>
<keyword evidence="2" id="KW-0238">DNA-binding</keyword>
<dbReference type="GO" id="GO:0000981">
    <property type="term" value="F:DNA-binding transcription factor activity, RNA polymerase II-specific"/>
    <property type="evidence" value="ECO:0007669"/>
    <property type="project" value="InterPro"/>
</dbReference>
<organism evidence="7 8">
    <name type="scientific">Sphaceloma murrayae</name>
    <dbReference type="NCBI Taxonomy" id="2082308"/>
    <lineage>
        <taxon>Eukaryota</taxon>
        <taxon>Fungi</taxon>
        <taxon>Dikarya</taxon>
        <taxon>Ascomycota</taxon>
        <taxon>Pezizomycotina</taxon>
        <taxon>Dothideomycetes</taxon>
        <taxon>Dothideomycetidae</taxon>
        <taxon>Myriangiales</taxon>
        <taxon>Elsinoaceae</taxon>
        <taxon>Sphaceloma</taxon>
    </lineage>
</organism>
<feature type="region of interest" description="Disordered" evidence="5">
    <location>
        <begin position="113"/>
        <end position="187"/>
    </location>
</feature>
<dbReference type="SUPFAM" id="SSF57701">
    <property type="entry name" value="Zn2/Cys6 DNA-binding domain"/>
    <property type="match status" value="1"/>
</dbReference>
<dbReference type="Gene3D" id="4.10.240.10">
    <property type="entry name" value="Zn(2)-C6 fungal-type DNA-binding domain"/>
    <property type="match status" value="1"/>
</dbReference>
<dbReference type="GO" id="GO:0003677">
    <property type="term" value="F:DNA binding"/>
    <property type="evidence" value="ECO:0007669"/>
    <property type="project" value="UniProtKB-KW"/>
</dbReference>
<dbReference type="PANTHER" id="PTHR47424">
    <property type="entry name" value="REGULATORY PROTEIN GAL4"/>
    <property type="match status" value="1"/>
</dbReference>
<evidence type="ECO:0000256" key="5">
    <source>
        <dbReference type="SAM" id="MobiDB-lite"/>
    </source>
</evidence>
<dbReference type="PROSITE" id="PS51257">
    <property type="entry name" value="PROKAR_LIPOPROTEIN"/>
    <property type="match status" value="1"/>
</dbReference>
<accession>A0A2K1QHU9</accession>
<protein>
    <recommendedName>
        <fullName evidence="6">Zn(2)-C6 fungal-type domain-containing protein</fullName>
    </recommendedName>
</protein>
<dbReference type="CDD" id="cd00067">
    <property type="entry name" value="GAL4"/>
    <property type="match status" value="1"/>
</dbReference>
<feature type="compositionally biased region" description="Low complexity" evidence="5">
    <location>
        <begin position="153"/>
        <end position="175"/>
    </location>
</feature>
<comment type="caution">
    <text evidence="7">The sequence shown here is derived from an EMBL/GenBank/DDBJ whole genome shotgun (WGS) entry which is preliminary data.</text>
</comment>
<evidence type="ECO:0000259" key="6">
    <source>
        <dbReference type="PROSITE" id="PS50048"/>
    </source>
</evidence>
<evidence type="ECO:0000256" key="4">
    <source>
        <dbReference type="ARBA" id="ARBA00023242"/>
    </source>
</evidence>
<dbReference type="PROSITE" id="PS50048">
    <property type="entry name" value="ZN2_CY6_FUNGAL_2"/>
    <property type="match status" value="1"/>
</dbReference>
<evidence type="ECO:0000313" key="7">
    <source>
        <dbReference type="EMBL" id="PNS14728.1"/>
    </source>
</evidence>
<dbReference type="Proteomes" id="UP000243797">
    <property type="component" value="Unassembled WGS sequence"/>
</dbReference>